<feature type="transmembrane region" description="Helical" evidence="1">
    <location>
        <begin position="268"/>
        <end position="286"/>
    </location>
</feature>
<evidence type="ECO:0000313" key="2">
    <source>
        <dbReference type="EMBL" id="ERL64640.1"/>
    </source>
</evidence>
<keyword evidence="1" id="KW-1133">Transmembrane helix</keyword>
<keyword evidence="1" id="KW-0472">Membrane</keyword>
<dbReference type="AlphaFoldDB" id="U4TMI8"/>
<name>U4TMI8_9LACO</name>
<dbReference type="Pfam" id="PF13425">
    <property type="entry name" value="O-antigen_lig"/>
    <property type="match status" value="1"/>
</dbReference>
<evidence type="ECO:0000313" key="3">
    <source>
        <dbReference type="Proteomes" id="UP000030647"/>
    </source>
</evidence>
<feature type="transmembrane region" description="Helical" evidence="1">
    <location>
        <begin position="239"/>
        <end position="256"/>
    </location>
</feature>
<feature type="transmembrane region" description="Helical" evidence="1">
    <location>
        <begin position="34"/>
        <end position="57"/>
    </location>
</feature>
<sequence length="522" mass="58991">MNVRKILHWALIAYILIQPFMEIIYFYQGRLANIAPVTIPTLVRVVWTLAMVGLFLWQERKDKFGWGLFGYGVLVVAYLGLHLFLTRHALAGVTDGFHYSMSTEIGYVIRVVFPIIILMISYRVPVYEKTMEWVTWLVGFLFSGTIFFSNLFEIAVASYNKAESIQGNIFDWFNAVNPLGYTRLASDGFFLFANTTSAILALFSALMLYYLINQPSWWKYTLVTIQLLASLMVGTRTAIIGFLASLILVTGAAIFFGRIRWQKSSTGIIAFVSVGVLAFGFLYPYSPAVARGGANDAAETRTTTHRKSQDPVMKQIKSAVASDPKDAQRLQHNFVTTQLNIVTTYGNVVSATNPWEHYPADWFQLMNWPGAQQINYRQVEKFNIGIITREISTPIRLLFGVSYTRMTYFIFNYERDFLNQFYTLGLLGLIIFQLPFILAFLWLAWRFVRTPGQFNFINFSYLLGLALFFASAFMTGNVIDSLTAASLAAFFLGQRLRAVTWAEKIPASTPAGDSSDVIGRGA</sequence>
<dbReference type="eggNOG" id="ENOG5033T01">
    <property type="taxonomic scope" value="Bacteria"/>
</dbReference>
<dbReference type="OrthoDB" id="2320327at2"/>
<feature type="transmembrane region" description="Helical" evidence="1">
    <location>
        <begin position="189"/>
        <end position="210"/>
    </location>
</feature>
<feature type="transmembrane region" description="Helical" evidence="1">
    <location>
        <begin position="105"/>
        <end position="122"/>
    </location>
</feature>
<keyword evidence="1" id="KW-0812">Transmembrane</keyword>
<feature type="transmembrane region" description="Helical" evidence="1">
    <location>
        <begin position="421"/>
        <end position="444"/>
    </location>
</feature>
<organism evidence="2 3">
    <name type="scientific">Schleiferilactobacillus shenzhenensis LY-73</name>
    <dbReference type="NCBI Taxonomy" id="1231336"/>
    <lineage>
        <taxon>Bacteria</taxon>
        <taxon>Bacillati</taxon>
        <taxon>Bacillota</taxon>
        <taxon>Bacilli</taxon>
        <taxon>Lactobacillales</taxon>
        <taxon>Lactobacillaceae</taxon>
        <taxon>Schleiferilactobacillus</taxon>
    </lineage>
</organism>
<dbReference type="HOGENOM" id="CLU_536164_0_0_9"/>
<feature type="transmembrane region" description="Helical" evidence="1">
    <location>
        <begin position="64"/>
        <end position="85"/>
    </location>
</feature>
<accession>U4TMI8</accession>
<dbReference type="Proteomes" id="UP000030647">
    <property type="component" value="Unassembled WGS sequence"/>
</dbReference>
<evidence type="ECO:0000256" key="1">
    <source>
        <dbReference type="SAM" id="Phobius"/>
    </source>
</evidence>
<keyword evidence="3" id="KW-1185">Reference proteome</keyword>
<feature type="transmembrane region" description="Helical" evidence="1">
    <location>
        <begin position="134"/>
        <end position="152"/>
    </location>
</feature>
<dbReference type="InterPro" id="IPR049504">
    <property type="entry name" value="O-antigen_lig"/>
</dbReference>
<gene>
    <name evidence="2" type="ORF">L248_0697</name>
</gene>
<dbReference type="STRING" id="1231336.L248_0697"/>
<reference evidence="3" key="1">
    <citation type="journal article" date="2013" name="Genome Announc.">
        <title>Whole-Genome Sequencing of Lactobacillus shenzhenensis Strain LY-73T.</title>
        <authorList>
            <person name="Lin Z."/>
            <person name="Liu Z."/>
            <person name="Yang R."/>
            <person name="Zou Y."/>
            <person name="Wan D."/>
            <person name="Chen J."/>
            <person name="Guo M."/>
            <person name="Zhao J."/>
            <person name="Fang C."/>
            <person name="Yang R."/>
            <person name="Liu F."/>
        </authorList>
    </citation>
    <scope>NUCLEOTIDE SEQUENCE [LARGE SCALE GENOMIC DNA]</scope>
    <source>
        <strain evidence="3">LY-73</strain>
    </source>
</reference>
<proteinExistence type="predicted"/>
<dbReference type="EMBL" id="KI271594">
    <property type="protein sequence ID" value="ERL64640.1"/>
    <property type="molecule type" value="Genomic_DNA"/>
</dbReference>
<feature type="transmembrane region" description="Helical" evidence="1">
    <location>
        <begin position="7"/>
        <end position="28"/>
    </location>
</feature>
<protein>
    <submittedName>
        <fullName evidence="2">Uncharacterized protein</fullName>
    </submittedName>
</protein>
<dbReference type="RefSeq" id="WP_022530029.1">
    <property type="nucleotide sequence ID" value="NZ_KI271594.1"/>
</dbReference>
<feature type="transmembrane region" description="Helical" evidence="1">
    <location>
        <begin position="456"/>
        <end position="474"/>
    </location>
</feature>